<keyword evidence="1" id="KW-0812">Transmembrane</keyword>
<accession>A0A0S4KN69</accession>
<keyword evidence="1" id="KW-0472">Membrane</keyword>
<feature type="signal peptide" evidence="2">
    <location>
        <begin position="1"/>
        <end position="25"/>
    </location>
</feature>
<sequence length="291" mass="30321">MRQLITMAFAGALGLSLVSAGPALANTVYIGDPTTGGVRYHLWYQFDNPGTLSARTGQALPINTNPDNQHVDAGSNGLVDTIASKSHYDQIRLGGDATNPIEPGIYGWTHTSRWALIDLNPLYANGHTVVDVNIALGRYDDGTAGREDLIPGLTVWLGKEDLGNWSHTYVNGINSTNWGAWNGDPPCAPAGTCSYFPTLAQAGLAGHVWADGDDHTSPTGTASVFINDLVLGPGGNNYLTVVLGGRADLASTGAAKNFIASVSVVPLPAAAWLFGAGLVGLAGIARRRMGA</sequence>
<dbReference type="InterPro" id="IPR022472">
    <property type="entry name" value="VPLPA-CTERM"/>
</dbReference>
<dbReference type="NCBIfam" id="TIGR03370">
    <property type="entry name" value="VPLPA-CTERM"/>
    <property type="match status" value="1"/>
</dbReference>
<dbReference type="RefSeq" id="WP_158023143.1">
    <property type="nucleotide sequence ID" value="NZ_LN885086.1"/>
</dbReference>
<protein>
    <recommendedName>
        <fullName evidence="5">VPLPA-CTERM protein sorting domain-containing protein</fullName>
    </recommendedName>
</protein>
<keyword evidence="1" id="KW-1133">Transmembrane helix</keyword>
<feature type="transmembrane region" description="Helical" evidence="1">
    <location>
        <begin position="265"/>
        <end position="285"/>
    </location>
</feature>
<dbReference type="AlphaFoldDB" id="A0A0S4KN69"/>
<organism evidence="3 4">
    <name type="scientific">Candidatus Nitrospira inopinata</name>
    <dbReference type="NCBI Taxonomy" id="1715989"/>
    <lineage>
        <taxon>Bacteria</taxon>
        <taxon>Pseudomonadati</taxon>
        <taxon>Nitrospirota</taxon>
        <taxon>Nitrospiria</taxon>
        <taxon>Nitrospirales</taxon>
        <taxon>Nitrospiraceae</taxon>
        <taxon>Nitrospira</taxon>
    </lineage>
</organism>
<evidence type="ECO:0000256" key="1">
    <source>
        <dbReference type="SAM" id="Phobius"/>
    </source>
</evidence>
<evidence type="ECO:0000313" key="3">
    <source>
        <dbReference type="EMBL" id="CUQ65429.1"/>
    </source>
</evidence>
<dbReference type="EMBL" id="LN885086">
    <property type="protein sequence ID" value="CUQ65429.1"/>
    <property type="molecule type" value="Genomic_DNA"/>
</dbReference>
<keyword evidence="4" id="KW-1185">Reference proteome</keyword>
<dbReference type="OrthoDB" id="9947387at2"/>
<gene>
    <name evidence="3" type="ORF">NITINOP_0453</name>
</gene>
<evidence type="ECO:0008006" key="5">
    <source>
        <dbReference type="Google" id="ProtNLM"/>
    </source>
</evidence>
<evidence type="ECO:0000313" key="4">
    <source>
        <dbReference type="Proteomes" id="UP000066284"/>
    </source>
</evidence>
<dbReference type="Proteomes" id="UP000066284">
    <property type="component" value="Chromosome 1"/>
</dbReference>
<dbReference type="KEGG" id="nio:NITINOP_0453"/>
<keyword evidence="2" id="KW-0732">Signal</keyword>
<evidence type="ECO:0000256" key="2">
    <source>
        <dbReference type="SAM" id="SignalP"/>
    </source>
</evidence>
<name>A0A0S4KN69_9BACT</name>
<reference evidence="4" key="1">
    <citation type="submission" date="2015-09" db="EMBL/GenBank/DDBJ databases">
        <authorList>
            <person name="Daims H."/>
        </authorList>
    </citation>
    <scope>NUCLEOTIDE SEQUENCE [LARGE SCALE GENOMIC DNA]</scope>
</reference>
<proteinExistence type="predicted"/>
<feature type="chain" id="PRO_5006623494" description="VPLPA-CTERM protein sorting domain-containing protein" evidence="2">
    <location>
        <begin position="26"/>
        <end position="291"/>
    </location>
</feature>